<evidence type="ECO:0000256" key="1">
    <source>
        <dbReference type="SAM" id="MobiDB-lite"/>
    </source>
</evidence>
<feature type="region of interest" description="Disordered" evidence="1">
    <location>
        <begin position="872"/>
        <end position="892"/>
    </location>
</feature>
<reference evidence="2 3" key="1">
    <citation type="submission" date="2022-05" db="EMBL/GenBank/DDBJ databases">
        <authorList>
            <consortium name="Genoscope - CEA"/>
            <person name="William W."/>
        </authorList>
    </citation>
    <scope>NUCLEOTIDE SEQUENCE [LARGE SCALE GENOMIC DNA]</scope>
</reference>
<name>A0ABN8RV85_9CNID</name>
<proteinExistence type="predicted"/>
<feature type="compositionally biased region" description="Basic and acidic residues" evidence="1">
    <location>
        <begin position="154"/>
        <end position="169"/>
    </location>
</feature>
<feature type="region of interest" description="Disordered" evidence="1">
    <location>
        <begin position="147"/>
        <end position="169"/>
    </location>
</feature>
<comment type="caution">
    <text evidence="2">The sequence shown here is derived from an EMBL/GenBank/DDBJ whole genome shotgun (WGS) entry which is preliminary data.</text>
</comment>
<feature type="compositionally biased region" description="Basic and acidic residues" evidence="1">
    <location>
        <begin position="880"/>
        <end position="892"/>
    </location>
</feature>
<organism evidence="2 3">
    <name type="scientific">Porites lobata</name>
    <dbReference type="NCBI Taxonomy" id="104759"/>
    <lineage>
        <taxon>Eukaryota</taxon>
        <taxon>Metazoa</taxon>
        <taxon>Cnidaria</taxon>
        <taxon>Anthozoa</taxon>
        <taxon>Hexacorallia</taxon>
        <taxon>Scleractinia</taxon>
        <taxon>Fungiina</taxon>
        <taxon>Poritidae</taxon>
        <taxon>Porites</taxon>
    </lineage>
</organism>
<protein>
    <recommendedName>
        <fullName evidence="4">C2H2-type domain-containing protein</fullName>
    </recommendedName>
</protein>
<keyword evidence="3" id="KW-1185">Reference proteome</keyword>
<dbReference type="PANTHER" id="PTHR33845:SF1">
    <property type="entry name" value="C2H2-TYPE DOMAIN-CONTAINING PROTEIN"/>
    <property type="match status" value="1"/>
</dbReference>
<gene>
    <name evidence="2" type="ORF">PLOB_00026349</name>
</gene>
<evidence type="ECO:0000313" key="2">
    <source>
        <dbReference type="EMBL" id="CAH3182039.1"/>
    </source>
</evidence>
<dbReference type="EMBL" id="CALNXK010000312">
    <property type="protein sequence ID" value="CAH3182039.1"/>
    <property type="molecule type" value="Genomic_DNA"/>
</dbReference>
<dbReference type="Proteomes" id="UP001159405">
    <property type="component" value="Unassembled WGS sequence"/>
</dbReference>
<evidence type="ECO:0008006" key="4">
    <source>
        <dbReference type="Google" id="ProtNLM"/>
    </source>
</evidence>
<accession>A0ABN8RV85</accession>
<sequence>MASCGYSTFVGGPCGASPSNPADATCVALDKCTKDVKSHLNQYDCFDSSLKTEADLLLARAGIFEVDDNHIKMSICPRHRDAFGIRWRSGKRTCSAPKDWAAHKSKQVKGDRGITLPQCKRIFRLTSVLVPVASPICKKCRLVLASGAPSSPCETKEDVPPPIAKEKRDVCTSFASSPSISKEDDNESTSGLSQAMKNLELVSFDSSPYATESTGSSSGSANDSSIENQTLRRLKLNEFLSVCGRETVNQPKKSWEQLSARTKNVRVSKAKDAVVASLEVISPGNPEALWEAMKSSQSVEKALGTENQSPLDKKYLEALAETYQNASSWDTRRQVLSIMADLTPYSVLQQFIPGITDYRIKVARQHSIEHGRGVPLPAAKSPRLRVDEIQLDHFLSFITSPHVVQDLPFGQRYLYLSNGKVLETPNVIRSMIPQRIIDQYNQFCLETNFSPFSPSTMLRILSSCTATVRKSLQGLDYFAAEGAKAFNDLLKLVARTGDRQWVVRCEQALKEGKQYLKTDYKVHITRASSIPDHCSAYALTDTKEECLREMCDHAHDKSCPFCDRLKDTLKEIELNLIEANLDEEDRDDVMYSFQQAYTAIEAWKAHQLRSIQQDKARLNIIDTLAESSVLITQDWAMKFLPRKYRETQTDWFAKRGISWHISTVVRRKGNLQHQAFVHIVKNCNQDSDAVVSVLRHTLQQLKMDHPETTTAFLRQDNAGCYHSVTMLAACGLMEKATGIKVERVDFSDPQGGKGPCDRKAATIKAHVLRYLNEGHDVVTAEDFRDAMLSHGGVRGVRVALIDMSIVRPTSLRGKLEGVSTLNNFHLGDRELTAWKAFDVGKGKKVSWTQLEEEPVFTHCSFSQGDFQDVSSCDNAQASNNRKEESPTKEESVVSADHESPLFYCPVEGCVSTFQRHYNLERHLHYEKCQFLEEKHSLLDKAKMMYFEKLEEGASAQPFVAGSVVVEKRAGHLLSPGWALRSTKKSSRFNFKQKNYLNEKFKIGEQTGHKTDPEDVARDMRHAKEEDGSRIFTPAVFLSPQQIKSYFSRAAAKLRQSESCDDADECDVQAVEEEDVYSSVRTHIIQECQVVHPVMYDTYNLCEMCEQRKLTKLSVSMLRLICCYFDLKCEGVSLKRKAPYVKLIEDLVKSCSCN</sequence>
<evidence type="ECO:0000313" key="3">
    <source>
        <dbReference type="Proteomes" id="UP001159405"/>
    </source>
</evidence>
<dbReference type="PANTHER" id="PTHR33845">
    <property type="entry name" value="C2H2-TYPE DOMAIN-CONTAINING PROTEIN"/>
    <property type="match status" value="1"/>
</dbReference>